<evidence type="ECO:0000313" key="2">
    <source>
        <dbReference type="EMBL" id="CAA9220669.1"/>
    </source>
</evidence>
<organism evidence="2">
    <name type="scientific">uncultured Chloroflexia bacterium</name>
    <dbReference type="NCBI Taxonomy" id="1672391"/>
    <lineage>
        <taxon>Bacteria</taxon>
        <taxon>Bacillati</taxon>
        <taxon>Chloroflexota</taxon>
        <taxon>Chloroflexia</taxon>
        <taxon>environmental samples</taxon>
    </lineage>
</organism>
<dbReference type="Pfam" id="PF07676">
    <property type="entry name" value="PD40"/>
    <property type="match status" value="5"/>
</dbReference>
<reference evidence="2" key="1">
    <citation type="submission" date="2020-02" db="EMBL/GenBank/DDBJ databases">
        <authorList>
            <person name="Meier V. D."/>
        </authorList>
    </citation>
    <scope>NUCLEOTIDE SEQUENCE</scope>
    <source>
        <strain evidence="2">AVDCRST_MAG93</strain>
    </source>
</reference>
<gene>
    <name evidence="2" type="ORF">AVDCRST_MAG93-427</name>
</gene>
<sequence length="375" mass="41285">YNVCNQGDGAGFKQYWETHGLLDPGIDPYARSLALFGLPVTPAQLSTNAQGDRVIAQWFERARFEWHPDKPEPFRVLLGLLGQETRTPAKPNLTGRIVYVSRAMNNNDLYVLDMATGTRTRLTNTPEDEIEPTWSPDGTLIAFTVDDTMRNDIYVMRADGSRRTRLTRGTMEGTNSAWSPDGQRIAFVSWNAEENTALFVMKADGSNLTRLTAPTGTVEHDDPTWSPDGQRIAFTAWGAGDAGTSDIRIVNADGTNDRRIAWGGGFDWDPAWSPDGRFIAFASETGGSMALRVASTEGNDVTQLTYTTFDIADPTWSPDGRSILFEDATYLDDGDSDGHVVSGLYVMPFEPSGAPAPQMRLFEHLQESEVSWAAP</sequence>
<dbReference type="SUPFAM" id="SSF82171">
    <property type="entry name" value="DPP6 N-terminal domain-like"/>
    <property type="match status" value="1"/>
</dbReference>
<feature type="non-terminal residue" evidence="2">
    <location>
        <position position="1"/>
    </location>
</feature>
<accession>A0A6J4HE78</accession>
<dbReference type="EMBL" id="CADCTR010000141">
    <property type="protein sequence ID" value="CAA9220669.1"/>
    <property type="molecule type" value="Genomic_DNA"/>
</dbReference>
<proteinExistence type="inferred from homology"/>
<dbReference type="AlphaFoldDB" id="A0A6J4HE78"/>
<dbReference type="InterPro" id="IPR011042">
    <property type="entry name" value="6-blade_b-propeller_TolB-like"/>
</dbReference>
<name>A0A6J4HE78_9CHLR</name>
<dbReference type="PANTHER" id="PTHR36842:SF1">
    <property type="entry name" value="PROTEIN TOLB"/>
    <property type="match status" value="1"/>
</dbReference>
<protein>
    <submittedName>
        <fullName evidence="2">TolB protein, periplasmic protein involved in the tonb-independent uptake of group A colicins</fullName>
    </submittedName>
</protein>
<dbReference type="Gene3D" id="2.120.10.30">
    <property type="entry name" value="TolB, C-terminal domain"/>
    <property type="match status" value="2"/>
</dbReference>
<dbReference type="PANTHER" id="PTHR36842">
    <property type="entry name" value="PROTEIN TOLB HOMOLOG"/>
    <property type="match status" value="1"/>
</dbReference>
<comment type="similarity">
    <text evidence="1">Belongs to the TolB family.</text>
</comment>
<evidence type="ECO:0000256" key="1">
    <source>
        <dbReference type="ARBA" id="ARBA00009820"/>
    </source>
</evidence>
<dbReference type="InterPro" id="IPR011659">
    <property type="entry name" value="WD40"/>
</dbReference>